<dbReference type="GO" id="GO:0003700">
    <property type="term" value="F:DNA-binding transcription factor activity"/>
    <property type="evidence" value="ECO:0007669"/>
    <property type="project" value="InterPro"/>
</dbReference>
<dbReference type="GO" id="GO:0015074">
    <property type="term" value="P:DNA integration"/>
    <property type="evidence" value="ECO:0007669"/>
    <property type="project" value="InterPro"/>
</dbReference>
<sequence length="517" mass="59987">MLDVETNHQIILLYFKEGLSQRKVAQQLKISRKTVKARVAEYERFKSQSVNADPTSISATNKYLTTGPAYDSSNRTKRKLTQEIADIIEACLQENEIKRLDGRKKQQLRKTDIHEQLLRAGYCIGYTTVSEYIRTRSAHAREAFIKQGYGEGSVCEFDWGEVKIMVDGKYRRYYLAVFTSAYSNYRYALLFQRQDSLAFKEAHIWFFEHIGGVYHQMVYDNMRVAIAHFVGKTEKTPTEGLLQLSRWYQFQWRFCNTAKGNEKGHVERSVEYVRRKVFGFKDRFENFTEAHQYLQERVTELNARPASGNQQSPAEKLEMERKGLYAHPGRMECFSAENLRVDKYATITFGTNKYSVPDRLVGTMVFVKVYSEWLRVYDTGGVVCEHKRRYERFGWQIDLNHYLYTLQRKPGAMAGSVALKQAPQWLKDMYARYFIHDARSFIDLLQYCQLNAISDDQLIACVERLARQSSSHVMATHVMALLGNQPEEPVDAIAQPDPIAIVAMENLVELAAMMSYN</sequence>
<dbReference type="InterPro" id="IPR036388">
    <property type="entry name" value="WH-like_DNA-bd_sf"/>
</dbReference>
<dbReference type="Pfam" id="PF04545">
    <property type="entry name" value="Sigma70_r4"/>
    <property type="match status" value="1"/>
</dbReference>
<dbReference type="STRING" id="1703345.A3860_39810"/>
<dbReference type="Gene3D" id="3.30.420.10">
    <property type="entry name" value="Ribonuclease H-like superfamily/Ribonuclease H"/>
    <property type="match status" value="1"/>
</dbReference>
<evidence type="ECO:0000256" key="1">
    <source>
        <dbReference type="ARBA" id="ARBA00009277"/>
    </source>
</evidence>
<dbReference type="InterPro" id="IPR054353">
    <property type="entry name" value="IstA-like_C"/>
</dbReference>
<dbReference type="Gene3D" id="1.10.10.10">
    <property type="entry name" value="Winged helix-like DNA-binding domain superfamily/Winged helix DNA-binding domain"/>
    <property type="match status" value="1"/>
</dbReference>
<organism evidence="3 4">
    <name type="scientific">Niastella vici</name>
    <dbReference type="NCBI Taxonomy" id="1703345"/>
    <lineage>
        <taxon>Bacteria</taxon>
        <taxon>Pseudomonadati</taxon>
        <taxon>Bacteroidota</taxon>
        <taxon>Chitinophagia</taxon>
        <taxon>Chitinophagales</taxon>
        <taxon>Chitinophagaceae</taxon>
        <taxon>Niastella</taxon>
    </lineage>
</organism>
<gene>
    <name evidence="3" type="ORF">A3860_39810</name>
</gene>
<evidence type="ECO:0000313" key="3">
    <source>
        <dbReference type="EMBL" id="OQP57457.1"/>
    </source>
</evidence>
<dbReference type="PANTHER" id="PTHR35004:SF7">
    <property type="entry name" value="INTEGRASE PROTEIN"/>
    <property type="match status" value="1"/>
</dbReference>
<dbReference type="Proteomes" id="UP000192796">
    <property type="component" value="Unassembled WGS sequence"/>
</dbReference>
<dbReference type="PANTHER" id="PTHR35004">
    <property type="entry name" value="TRANSPOSASE RV3428C-RELATED"/>
    <property type="match status" value="1"/>
</dbReference>
<evidence type="ECO:0000313" key="4">
    <source>
        <dbReference type="Proteomes" id="UP000192796"/>
    </source>
</evidence>
<dbReference type="NCBIfam" id="NF033546">
    <property type="entry name" value="transpos_IS21"/>
    <property type="match status" value="1"/>
</dbReference>
<proteinExistence type="inferred from homology"/>
<dbReference type="EMBL" id="LVYD01000115">
    <property type="protein sequence ID" value="OQP57457.1"/>
    <property type="molecule type" value="Genomic_DNA"/>
</dbReference>
<accession>A0A1V9FGP4</accession>
<dbReference type="InterPro" id="IPR001584">
    <property type="entry name" value="Integrase_cat-core"/>
</dbReference>
<feature type="domain" description="Integrase catalytic" evidence="2">
    <location>
        <begin position="147"/>
        <end position="321"/>
    </location>
</feature>
<dbReference type="InterPro" id="IPR007630">
    <property type="entry name" value="RNA_pol_sigma70_r4"/>
</dbReference>
<dbReference type="PROSITE" id="PS50994">
    <property type="entry name" value="INTEGRASE"/>
    <property type="match status" value="1"/>
</dbReference>
<dbReference type="InterPro" id="IPR036397">
    <property type="entry name" value="RNaseH_sf"/>
</dbReference>
<dbReference type="GO" id="GO:0003676">
    <property type="term" value="F:nucleic acid binding"/>
    <property type="evidence" value="ECO:0007669"/>
    <property type="project" value="InterPro"/>
</dbReference>
<dbReference type="GO" id="GO:0006352">
    <property type="term" value="P:DNA-templated transcription initiation"/>
    <property type="evidence" value="ECO:0007669"/>
    <property type="project" value="InterPro"/>
</dbReference>
<comment type="similarity">
    <text evidence="1">Belongs to the transposase IS21/IS408/IS1162 family.</text>
</comment>
<protein>
    <recommendedName>
        <fullName evidence="2">Integrase catalytic domain-containing protein</fullName>
    </recommendedName>
</protein>
<evidence type="ECO:0000259" key="2">
    <source>
        <dbReference type="PROSITE" id="PS50994"/>
    </source>
</evidence>
<dbReference type="AlphaFoldDB" id="A0A1V9FGP4"/>
<name>A0A1V9FGP4_9BACT</name>
<dbReference type="InterPro" id="IPR012337">
    <property type="entry name" value="RNaseH-like_sf"/>
</dbReference>
<dbReference type="Pfam" id="PF22483">
    <property type="entry name" value="Mu-transpos_C_2"/>
    <property type="match status" value="1"/>
</dbReference>
<dbReference type="SUPFAM" id="SSF53098">
    <property type="entry name" value="Ribonuclease H-like"/>
    <property type="match status" value="1"/>
</dbReference>
<keyword evidence="4" id="KW-1185">Reference proteome</keyword>
<reference evidence="3 4" key="1">
    <citation type="submission" date="2016-03" db="EMBL/GenBank/DDBJ databases">
        <title>Niastella vici sp. nov., isolated from farmland soil.</title>
        <authorList>
            <person name="Chen L."/>
            <person name="Wang D."/>
            <person name="Yang S."/>
            <person name="Wang G."/>
        </authorList>
    </citation>
    <scope>NUCLEOTIDE SEQUENCE [LARGE SCALE GENOMIC DNA]</scope>
    <source>
        <strain evidence="3 4">DJ57</strain>
    </source>
</reference>
<comment type="caution">
    <text evidence="3">The sequence shown here is derived from an EMBL/GenBank/DDBJ whole genome shotgun (WGS) entry which is preliminary data.</text>
</comment>